<proteinExistence type="predicted"/>
<protein>
    <recommendedName>
        <fullName evidence="3">Secreted protein</fullName>
    </recommendedName>
</protein>
<feature type="signal peptide" evidence="1">
    <location>
        <begin position="1"/>
        <end position="21"/>
    </location>
</feature>
<sequence length="69" mass="7772">MSVCAHALSLLSCTVVNRAYGCVPALLVKHDSEVSLRRGFSTTYISFKTYVNHHCSDSMRLSLIYQVYK</sequence>
<name>A0A182S4H0_ANOFN</name>
<reference evidence="2" key="1">
    <citation type="submission" date="2020-05" db="UniProtKB">
        <authorList>
            <consortium name="EnsemblMetazoa"/>
        </authorList>
    </citation>
    <scope>IDENTIFICATION</scope>
    <source>
        <strain evidence="2">FUMOZ</strain>
    </source>
</reference>
<feature type="chain" id="PRO_5021313300" description="Secreted protein" evidence="1">
    <location>
        <begin position="22"/>
        <end position="69"/>
    </location>
</feature>
<dbReference type="AlphaFoldDB" id="A0A182S4H0"/>
<dbReference type="EnsemblMetazoa" id="AFUN015280-RA">
    <property type="protein sequence ID" value="AFUN015280-PA"/>
    <property type="gene ID" value="AFUN015280"/>
</dbReference>
<keyword evidence="1" id="KW-0732">Signal</keyword>
<accession>A0A182S4H0</accession>
<organism evidence="2">
    <name type="scientific">Anopheles funestus</name>
    <name type="common">African malaria mosquito</name>
    <dbReference type="NCBI Taxonomy" id="62324"/>
    <lineage>
        <taxon>Eukaryota</taxon>
        <taxon>Metazoa</taxon>
        <taxon>Ecdysozoa</taxon>
        <taxon>Arthropoda</taxon>
        <taxon>Hexapoda</taxon>
        <taxon>Insecta</taxon>
        <taxon>Pterygota</taxon>
        <taxon>Neoptera</taxon>
        <taxon>Endopterygota</taxon>
        <taxon>Diptera</taxon>
        <taxon>Nematocera</taxon>
        <taxon>Culicoidea</taxon>
        <taxon>Culicidae</taxon>
        <taxon>Anophelinae</taxon>
        <taxon>Anopheles</taxon>
    </lineage>
</organism>
<dbReference type="VEuPathDB" id="VectorBase:AFUN015280"/>
<evidence type="ECO:0000313" key="2">
    <source>
        <dbReference type="EnsemblMetazoa" id="AFUN015280-PA"/>
    </source>
</evidence>
<evidence type="ECO:0008006" key="3">
    <source>
        <dbReference type="Google" id="ProtNLM"/>
    </source>
</evidence>
<evidence type="ECO:0000256" key="1">
    <source>
        <dbReference type="SAM" id="SignalP"/>
    </source>
</evidence>